<comment type="caution">
    <text evidence="2">The sequence shown here is derived from an EMBL/GenBank/DDBJ whole genome shotgun (WGS) entry which is preliminary data.</text>
</comment>
<accession>A0A699QWH2</accession>
<protein>
    <submittedName>
        <fullName evidence="2">Uncharacterized protein</fullName>
    </submittedName>
</protein>
<name>A0A699QWH2_TANCI</name>
<evidence type="ECO:0000313" key="2">
    <source>
        <dbReference type="EMBL" id="GFC78293.1"/>
    </source>
</evidence>
<feature type="region of interest" description="Disordered" evidence="1">
    <location>
        <begin position="22"/>
        <end position="48"/>
    </location>
</feature>
<reference evidence="2" key="1">
    <citation type="journal article" date="2019" name="Sci. Rep.">
        <title>Draft genome of Tanacetum cinerariifolium, the natural source of mosquito coil.</title>
        <authorList>
            <person name="Yamashiro T."/>
            <person name="Shiraishi A."/>
            <person name="Satake H."/>
            <person name="Nakayama K."/>
        </authorList>
    </citation>
    <scope>NUCLEOTIDE SEQUENCE</scope>
</reference>
<dbReference type="AlphaFoldDB" id="A0A699QWH2"/>
<dbReference type="EMBL" id="BKCJ011064927">
    <property type="protein sequence ID" value="GFC78293.1"/>
    <property type="molecule type" value="Genomic_DNA"/>
</dbReference>
<evidence type="ECO:0000256" key="1">
    <source>
        <dbReference type="SAM" id="MobiDB-lite"/>
    </source>
</evidence>
<proteinExistence type="predicted"/>
<gene>
    <name evidence="2" type="ORF">Tci_850263</name>
</gene>
<feature type="region of interest" description="Disordered" evidence="1">
    <location>
        <begin position="93"/>
        <end position="112"/>
    </location>
</feature>
<sequence length="112" mass="12451">MEVGNHVVVNDVPEGRVYAGQDRENINKTSALPHESSPRVTSLDADEDSMQQRLQELMKLCTSLQKQQSQMAANINDQDLEISGLKARVKFLEDKDRESAEPTQEDAPIKGG</sequence>
<organism evidence="2">
    <name type="scientific">Tanacetum cinerariifolium</name>
    <name type="common">Dalmatian daisy</name>
    <name type="synonym">Chrysanthemum cinerariifolium</name>
    <dbReference type="NCBI Taxonomy" id="118510"/>
    <lineage>
        <taxon>Eukaryota</taxon>
        <taxon>Viridiplantae</taxon>
        <taxon>Streptophyta</taxon>
        <taxon>Embryophyta</taxon>
        <taxon>Tracheophyta</taxon>
        <taxon>Spermatophyta</taxon>
        <taxon>Magnoliopsida</taxon>
        <taxon>eudicotyledons</taxon>
        <taxon>Gunneridae</taxon>
        <taxon>Pentapetalae</taxon>
        <taxon>asterids</taxon>
        <taxon>campanulids</taxon>
        <taxon>Asterales</taxon>
        <taxon>Asteraceae</taxon>
        <taxon>Asteroideae</taxon>
        <taxon>Anthemideae</taxon>
        <taxon>Anthemidinae</taxon>
        <taxon>Tanacetum</taxon>
    </lineage>
</organism>